<feature type="domain" description="RRM" evidence="4">
    <location>
        <begin position="185"/>
        <end position="267"/>
    </location>
</feature>
<dbReference type="PANTHER" id="PTHR16105:SF0">
    <property type="entry name" value="RNA-BINDING REGION-CONTAINING PROTEIN 3"/>
    <property type="match status" value="1"/>
</dbReference>
<feature type="region of interest" description="Disordered" evidence="3">
    <location>
        <begin position="1"/>
        <end position="85"/>
    </location>
</feature>
<dbReference type="GO" id="GO:0030626">
    <property type="term" value="F:U12 snRNA binding"/>
    <property type="evidence" value="ECO:0007669"/>
    <property type="project" value="TreeGrafter"/>
</dbReference>
<dbReference type="SUPFAM" id="SSF54928">
    <property type="entry name" value="RNA-binding domain, RBD"/>
    <property type="match status" value="1"/>
</dbReference>
<feature type="compositionally biased region" description="Acidic residues" evidence="3">
    <location>
        <begin position="48"/>
        <end position="57"/>
    </location>
</feature>
<proteinExistence type="predicted"/>
<dbReference type="PANTHER" id="PTHR16105">
    <property type="entry name" value="RNA-BINDING REGION-CONTAINING PROTEIN 3"/>
    <property type="match status" value="1"/>
</dbReference>
<dbReference type="AlphaFoldDB" id="A0AA39A5C8"/>
<dbReference type="GO" id="GO:0097157">
    <property type="term" value="F:pre-mRNA intronic binding"/>
    <property type="evidence" value="ECO:0007669"/>
    <property type="project" value="TreeGrafter"/>
</dbReference>
<evidence type="ECO:0000256" key="1">
    <source>
        <dbReference type="ARBA" id="ARBA00022884"/>
    </source>
</evidence>
<reference evidence="5 6" key="1">
    <citation type="journal article" date="2023" name="BMC Biotechnol.">
        <title>Vitis rotundifolia cv Carlos genome sequencing.</title>
        <authorList>
            <person name="Huff M."/>
            <person name="Hulse-Kemp A."/>
            <person name="Scheffler B."/>
            <person name="Youngblood R."/>
            <person name="Simpson S."/>
            <person name="Babiker E."/>
            <person name="Staton M."/>
        </authorList>
    </citation>
    <scope>NUCLEOTIDE SEQUENCE [LARGE SCALE GENOMIC DNA]</scope>
    <source>
        <tissue evidence="5">Leaf</tissue>
    </source>
</reference>
<sequence length="274" mass="29972">MNKMNIPAPFRMALPTPPLPPPVPAPPPPPPPPEAARPNLEDLSSGESEMESSDEEVDGKAYSTGPPRETKPGRKRVKREAIVGPGVDKDVAHEAVGVKPATLVPKEIPMIKKKNPVLQIKIAPKVITEHKDECSIMKESEDSEKEDFDLKPFATLEELKSGKLPPEEILSLPMFKNYMAGNPAPVLYIKNLAKDVVVDDFYFIFGSLFGSVDAAKSGLSVKLMQEGRMRGQAFVTFPSVELAHHALNVVNGYVFKGKPMIIQFGWNPAAAKEK</sequence>
<evidence type="ECO:0000256" key="2">
    <source>
        <dbReference type="PROSITE-ProRule" id="PRU00176"/>
    </source>
</evidence>
<keyword evidence="6" id="KW-1185">Reference proteome</keyword>
<comment type="caution">
    <text evidence="5">The sequence shown here is derived from an EMBL/GenBank/DDBJ whole genome shotgun (WGS) entry which is preliminary data.</text>
</comment>
<dbReference type="SMART" id="SM00360">
    <property type="entry name" value="RRM"/>
    <property type="match status" value="1"/>
</dbReference>
<accession>A0AA39A5C8</accession>
<dbReference type="InterPro" id="IPR035979">
    <property type="entry name" value="RBD_domain_sf"/>
</dbReference>
<evidence type="ECO:0000313" key="5">
    <source>
        <dbReference type="EMBL" id="KAJ9701146.1"/>
    </source>
</evidence>
<dbReference type="PROSITE" id="PS50102">
    <property type="entry name" value="RRM"/>
    <property type="match status" value="1"/>
</dbReference>
<gene>
    <name evidence="5" type="ORF">PVL29_006476</name>
</gene>
<dbReference type="Proteomes" id="UP001168098">
    <property type="component" value="Unassembled WGS sequence"/>
</dbReference>
<feature type="compositionally biased region" description="Pro residues" evidence="3">
    <location>
        <begin position="15"/>
        <end position="35"/>
    </location>
</feature>
<dbReference type="InterPro" id="IPR045164">
    <property type="entry name" value="RBM41/RNPC3"/>
</dbReference>
<dbReference type="CDD" id="cd12239">
    <property type="entry name" value="RRM2_RBM40_like"/>
    <property type="match status" value="1"/>
</dbReference>
<dbReference type="InterPro" id="IPR000504">
    <property type="entry name" value="RRM_dom"/>
</dbReference>
<dbReference type="Pfam" id="PF00076">
    <property type="entry name" value="RRM_1"/>
    <property type="match status" value="1"/>
</dbReference>
<name>A0AA39A5C8_VITRO</name>
<dbReference type="GO" id="GO:0000398">
    <property type="term" value="P:mRNA splicing, via spliceosome"/>
    <property type="evidence" value="ECO:0007669"/>
    <property type="project" value="TreeGrafter"/>
</dbReference>
<dbReference type="InterPro" id="IPR012677">
    <property type="entry name" value="Nucleotide-bd_a/b_plait_sf"/>
</dbReference>
<dbReference type="EMBL" id="JARBHA010000005">
    <property type="protein sequence ID" value="KAJ9701146.1"/>
    <property type="molecule type" value="Genomic_DNA"/>
</dbReference>
<feature type="compositionally biased region" description="Low complexity" evidence="3">
    <location>
        <begin position="36"/>
        <end position="47"/>
    </location>
</feature>
<protein>
    <recommendedName>
        <fullName evidence="4">RRM domain-containing protein</fullName>
    </recommendedName>
</protein>
<evidence type="ECO:0000256" key="3">
    <source>
        <dbReference type="SAM" id="MobiDB-lite"/>
    </source>
</evidence>
<dbReference type="GO" id="GO:0005689">
    <property type="term" value="C:U12-type spliceosomal complex"/>
    <property type="evidence" value="ECO:0007669"/>
    <property type="project" value="TreeGrafter"/>
</dbReference>
<keyword evidence="1 2" id="KW-0694">RNA-binding</keyword>
<dbReference type="Gene3D" id="3.30.70.330">
    <property type="match status" value="1"/>
</dbReference>
<dbReference type="FunFam" id="3.30.70.330:FF:000409">
    <property type="entry name" value="U11/U12 small nuclear ribonucleoprotein 65 kDa protein"/>
    <property type="match status" value="1"/>
</dbReference>
<evidence type="ECO:0000259" key="4">
    <source>
        <dbReference type="PROSITE" id="PS50102"/>
    </source>
</evidence>
<evidence type="ECO:0000313" key="6">
    <source>
        <dbReference type="Proteomes" id="UP001168098"/>
    </source>
</evidence>
<organism evidence="5 6">
    <name type="scientific">Vitis rotundifolia</name>
    <name type="common">Muscadine grape</name>
    <dbReference type="NCBI Taxonomy" id="103349"/>
    <lineage>
        <taxon>Eukaryota</taxon>
        <taxon>Viridiplantae</taxon>
        <taxon>Streptophyta</taxon>
        <taxon>Embryophyta</taxon>
        <taxon>Tracheophyta</taxon>
        <taxon>Spermatophyta</taxon>
        <taxon>Magnoliopsida</taxon>
        <taxon>eudicotyledons</taxon>
        <taxon>Gunneridae</taxon>
        <taxon>Pentapetalae</taxon>
        <taxon>rosids</taxon>
        <taxon>Vitales</taxon>
        <taxon>Vitaceae</taxon>
        <taxon>Viteae</taxon>
        <taxon>Vitis</taxon>
    </lineage>
</organism>